<reference evidence="2" key="1">
    <citation type="journal article" date="2020" name="mSystems">
        <title>Genome- and Community-Level Interaction Insights into Carbon Utilization and Element Cycling Functions of Hydrothermarchaeota in Hydrothermal Sediment.</title>
        <authorList>
            <person name="Zhou Z."/>
            <person name="Liu Y."/>
            <person name="Xu W."/>
            <person name="Pan J."/>
            <person name="Luo Z.H."/>
            <person name="Li M."/>
        </authorList>
    </citation>
    <scope>NUCLEOTIDE SEQUENCE [LARGE SCALE GENOMIC DNA]</scope>
    <source>
        <strain evidence="2">HyVt-443</strain>
    </source>
</reference>
<dbReference type="InterPro" id="IPR051790">
    <property type="entry name" value="Cytochrome_c-biogenesis_DsbD"/>
</dbReference>
<feature type="transmembrane region" description="Helical" evidence="1">
    <location>
        <begin position="155"/>
        <end position="180"/>
    </location>
</feature>
<organism evidence="2">
    <name type="scientific">Sedimenticola thiotaurini</name>
    <dbReference type="NCBI Taxonomy" id="1543721"/>
    <lineage>
        <taxon>Bacteria</taxon>
        <taxon>Pseudomonadati</taxon>
        <taxon>Pseudomonadota</taxon>
        <taxon>Gammaproteobacteria</taxon>
        <taxon>Chromatiales</taxon>
        <taxon>Sedimenticolaceae</taxon>
        <taxon>Sedimenticola</taxon>
    </lineage>
</organism>
<accession>A0A831RK99</accession>
<feature type="transmembrane region" description="Helical" evidence="1">
    <location>
        <begin position="124"/>
        <end position="149"/>
    </location>
</feature>
<protein>
    <recommendedName>
        <fullName evidence="3">Cytochrome C biogenesis protein transmembrane domain-containing protein</fullName>
    </recommendedName>
</protein>
<dbReference type="EMBL" id="DRKP01000079">
    <property type="protein sequence ID" value="HEB96188.1"/>
    <property type="molecule type" value="Genomic_DNA"/>
</dbReference>
<keyword evidence="1" id="KW-1133">Transmembrane helix</keyword>
<evidence type="ECO:0008006" key="3">
    <source>
        <dbReference type="Google" id="ProtNLM"/>
    </source>
</evidence>
<dbReference type="AlphaFoldDB" id="A0A831RK99"/>
<dbReference type="Proteomes" id="UP000886251">
    <property type="component" value="Unassembled WGS sequence"/>
</dbReference>
<sequence length="226" mass="23820">MGEIELLQLVVVPIGLGLLGFIEPCTIGSTMLFVKYLEGAGPRHKLMQTGVFALTRGLLMGLLGVGAVFLGALFVDLQQGVWVVLGSFYLLFGLLFATGHTSLLQRRLGPALAHNAGSRGAFRLGLLFGLNIPACAAPIIFALLGTAAVTGGGSLGVAGGFLSMLLFGLALSLPLVLAVLWRPARGLLDRLTGWSARAPLITGLVFIVLGLWSLYFGLFINLEDWT</sequence>
<feature type="transmembrane region" description="Helical" evidence="1">
    <location>
        <begin position="54"/>
        <end position="75"/>
    </location>
</feature>
<keyword evidence="1" id="KW-0812">Transmembrane</keyword>
<comment type="caution">
    <text evidence="2">The sequence shown here is derived from an EMBL/GenBank/DDBJ whole genome shotgun (WGS) entry which is preliminary data.</text>
</comment>
<gene>
    <name evidence="2" type="ORF">ENI96_07135</name>
</gene>
<dbReference type="PANTHER" id="PTHR31272">
    <property type="entry name" value="CYTOCHROME C-TYPE BIOGENESIS PROTEIN HI_1454-RELATED"/>
    <property type="match status" value="1"/>
</dbReference>
<feature type="transmembrane region" description="Helical" evidence="1">
    <location>
        <begin position="6"/>
        <end position="34"/>
    </location>
</feature>
<proteinExistence type="predicted"/>
<dbReference type="PANTHER" id="PTHR31272:SF9">
    <property type="entry name" value="BLL1027 PROTEIN"/>
    <property type="match status" value="1"/>
</dbReference>
<feature type="transmembrane region" description="Helical" evidence="1">
    <location>
        <begin position="81"/>
        <end position="103"/>
    </location>
</feature>
<evidence type="ECO:0000313" key="2">
    <source>
        <dbReference type="EMBL" id="HEB96188.1"/>
    </source>
</evidence>
<keyword evidence="1" id="KW-0472">Membrane</keyword>
<feature type="transmembrane region" description="Helical" evidence="1">
    <location>
        <begin position="200"/>
        <end position="220"/>
    </location>
</feature>
<name>A0A831RK99_9GAMM</name>
<evidence type="ECO:0000256" key="1">
    <source>
        <dbReference type="SAM" id="Phobius"/>
    </source>
</evidence>